<gene>
    <name evidence="4" type="primary">LOC108051875</name>
    <name evidence="2" type="synonym">108051875</name>
</gene>
<keyword evidence="3" id="KW-1185">Reference proteome</keyword>
<dbReference type="GeneID" id="108051875"/>
<dbReference type="RefSeq" id="XP_016989626.1">
    <property type="nucleotide sequence ID" value="XM_017134137.1"/>
</dbReference>
<evidence type="ECO:0000313" key="4">
    <source>
        <dbReference type="RefSeq" id="XP_016989626.1"/>
    </source>
</evidence>
<feature type="signal peptide" evidence="1">
    <location>
        <begin position="1"/>
        <end position="19"/>
    </location>
</feature>
<dbReference type="EnsemblMetazoa" id="XM_017134137.2">
    <property type="protein sequence ID" value="XP_016989626.1"/>
    <property type="gene ID" value="LOC108051875"/>
</dbReference>
<evidence type="ECO:0000313" key="2">
    <source>
        <dbReference type="EnsemblMetazoa" id="XP_016989626.1"/>
    </source>
</evidence>
<organism evidence="4">
    <name type="scientific">Drosophila rhopaloa</name>
    <name type="common">Fruit fly</name>
    <dbReference type="NCBI Taxonomy" id="1041015"/>
    <lineage>
        <taxon>Eukaryota</taxon>
        <taxon>Metazoa</taxon>
        <taxon>Ecdysozoa</taxon>
        <taxon>Arthropoda</taxon>
        <taxon>Hexapoda</taxon>
        <taxon>Insecta</taxon>
        <taxon>Pterygota</taxon>
        <taxon>Neoptera</taxon>
        <taxon>Endopterygota</taxon>
        <taxon>Diptera</taxon>
        <taxon>Brachycera</taxon>
        <taxon>Muscomorpha</taxon>
        <taxon>Ephydroidea</taxon>
        <taxon>Drosophilidae</taxon>
        <taxon>Drosophila</taxon>
        <taxon>Sophophora</taxon>
    </lineage>
</organism>
<dbReference type="Proteomes" id="UP001652680">
    <property type="component" value="Unassembled WGS sequence"/>
</dbReference>
<dbReference type="OrthoDB" id="7979796at2759"/>
<evidence type="ECO:0000256" key="1">
    <source>
        <dbReference type="SAM" id="SignalP"/>
    </source>
</evidence>
<reference evidence="3" key="1">
    <citation type="journal article" date="2021" name="Elife">
        <title>Highly contiguous assemblies of 101 drosophilid genomes.</title>
        <authorList>
            <person name="Kim B.Y."/>
            <person name="Wang J.R."/>
            <person name="Miller D.E."/>
            <person name="Barmina O."/>
            <person name="Delaney E."/>
            <person name="Thompson A."/>
            <person name="Comeault A.A."/>
            <person name="Peede D."/>
            <person name="D'Agostino E.R."/>
            <person name="Pelaez J."/>
            <person name="Aguilar J.M."/>
            <person name="Haji D."/>
            <person name="Matsunaga T."/>
            <person name="Armstrong E.E."/>
            <person name="Zych M."/>
            <person name="Ogawa Y."/>
            <person name="Stamenkovic-Radak M."/>
            <person name="Jelic M."/>
            <person name="Veselinovic M.S."/>
            <person name="Tanaskovic M."/>
            <person name="Eric P."/>
            <person name="Gao J.J."/>
            <person name="Katoh T.K."/>
            <person name="Toda M.J."/>
            <person name="Watabe H."/>
            <person name="Watada M."/>
            <person name="Davis J.S."/>
            <person name="Moyle L.C."/>
            <person name="Manoli G."/>
            <person name="Bertolini E."/>
            <person name="Kostal V."/>
            <person name="Hawley R.S."/>
            <person name="Takahashi A."/>
            <person name="Jones C.D."/>
            <person name="Price D.K."/>
            <person name="Whiteman N."/>
            <person name="Kopp A."/>
            <person name="Matute D.R."/>
            <person name="Petrov D.A."/>
        </authorList>
    </citation>
    <scope>NUCLEOTIDE SEQUENCE [LARGE SCALE GENOMIC DNA]</scope>
</reference>
<proteinExistence type="predicted"/>
<reference evidence="4" key="2">
    <citation type="submission" date="2025-04" db="UniProtKB">
        <authorList>
            <consortium name="RefSeq"/>
        </authorList>
    </citation>
    <scope>IDENTIFICATION</scope>
</reference>
<reference evidence="2" key="3">
    <citation type="submission" date="2025-05" db="UniProtKB">
        <authorList>
            <consortium name="EnsemblMetazoa"/>
        </authorList>
    </citation>
    <scope>IDENTIFICATION</scope>
</reference>
<sequence>MLLKYFPLFFLAQILIVAAKPTHPVPSNPDDPVQKELERQAKEETVHLLNSLFRSQIAFFTEVKAQLDPQTKRSQDISLYVTRLNAAIAEDDMDKKDQMWLNIFEEFKGSPLLLNKESETGLSDNQYKVLLTAQKLQDITTKFVADVADYFWKMTKLSGKVVGNGISDFKP</sequence>
<protein>
    <submittedName>
        <fullName evidence="4">Uncharacterized protein LOC108051875</fullName>
    </submittedName>
</protein>
<evidence type="ECO:0000313" key="3">
    <source>
        <dbReference type="Proteomes" id="UP001652680"/>
    </source>
</evidence>
<accession>A0A6P4FWP6</accession>
<keyword evidence="1" id="KW-0732">Signal</keyword>
<dbReference type="OMA" id="QDISTKF"/>
<feature type="chain" id="PRO_5027729328" evidence="1">
    <location>
        <begin position="20"/>
        <end position="171"/>
    </location>
</feature>
<dbReference type="AlphaFoldDB" id="A0A6P4FWP6"/>
<name>A0A6P4FWP6_DRORH</name>